<dbReference type="SUPFAM" id="SSF141523">
    <property type="entry name" value="L,D-transpeptidase catalytic domain-like"/>
    <property type="match status" value="1"/>
</dbReference>
<evidence type="ECO:0000313" key="9">
    <source>
        <dbReference type="EMBL" id="EBA08176.1"/>
    </source>
</evidence>
<comment type="pathway">
    <text evidence="1 7">Cell wall biogenesis; peptidoglycan biosynthesis.</text>
</comment>
<evidence type="ECO:0000256" key="6">
    <source>
        <dbReference type="ARBA" id="ARBA00023316"/>
    </source>
</evidence>
<reference evidence="9 10" key="1">
    <citation type="submission" date="2006-06" db="EMBL/GenBank/DDBJ databases">
        <authorList>
            <person name="Moran M.A."/>
            <person name="Ferriera S."/>
            <person name="Johnson J."/>
            <person name="Kravitz S."/>
            <person name="Beeson K."/>
            <person name="Sutton G."/>
            <person name="Rogers Y.-H."/>
            <person name="Friedman R."/>
            <person name="Frazier M."/>
            <person name="Venter J.C."/>
        </authorList>
    </citation>
    <scope>NUCLEOTIDE SEQUENCE [LARGE SCALE GENOMIC DNA]</scope>
    <source>
        <strain evidence="9 10">E-37</strain>
    </source>
</reference>
<dbReference type="Proteomes" id="UP000005713">
    <property type="component" value="Unassembled WGS sequence"/>
</dbReference>
<dbReference type="InterPro" id="IPR005490">
    <property type="entry name" value="LD_TPept_cat_dom"/>
</dbReference>
<dbReference type="GO" id="GO:0071555">
    <property type="term" value="P:cell wall organization"/>
    <property type="evidence" value="ECO:0007669"/>
    <property type="project" value="UniProtKB-UniRule"/>
</dbReference>
<evidence type="ECO:0000256" key="2">
    <source>
        <dbReference type="ARBA" id="ARBA00005992"/>
    </source>
</evidence>
<comment type="caution">
    <text evidence="9">The sequence shown here is derived from an EMBL/GenBank/DDBJ whole genome shotgun (WGS) entry which is preliminary data.</text>
</comment>
<feature type="active site" description="Proton donor/acceptor" evidence="7">
    <location>
        <position position="131"/>
    </location>
</feature>
<evidence type="ECO:0000256" key="5">
    <source>
        <dbReference type="ARBA" id="ARBA00022984"/>
    </source>
</evidence>
<dbReference type="PANTHER" id="PTHR38589:SF1">
    <property type="entry name" value="BLR0621 PROTEIN"/>
    <property type="match status" value="1"/>
</dbReference>
<keyword evidence="10" id="KW-1185">Reference proteome</keyword>
<sequence>MRAHSRNDLVLTRQGLRFAGNLWPCSIGRGGVRVDKREGDGATPSGKHDIVGLLYRPDRIARPAPWAVPIRPGDLWSDDPRHEDYNLMVRAPYPWSHERLRRGDRLYDLVLLTDWNWPWAEKGRGSAIFLHRWRRQGFPTEGCVAFRPDHLLSIAKRIRIGTRLIVPETLV</sequence>
<dbReference type="GO" id="GO:0004180">
    <property type="term" value="F:carboxypeptidase activity"/>
    <property type="evidence" value="ECO:0007669"/>
    <property type="project" value="UniProtKB-ARBA"/>
</dbReference>
<dbReference type="CDD" id="cd16913">
    <property type="entry name" value="YkuD_like"/>
    <property type="match status" value="1"/>
</dbReference>
<dbReference type="InterPro" id="IPR038063">
    <property type="entry name" value="Transpep_catalytic_dom"/>
</dbReference>
<name>A3K3R2_SAGS3</name>
<dbReference type="GO" id="GO:0016740">
    <property type="term" value="F:transferase activity"/>
    <property type="evidence" value="ECO:0007669"/>
    <property type="project" value="UniProtKB-KW"/>
</dbReference>
<proteinExistence type="inferred from homology"/>
<dbReference type="EMBL" id="AAYA01000006">
    <property type="protein sequence ID" value="EBA08176.1"/>
    <property type="molecule type" value="Genomic_DNA"/>
</dbReference>
<keyword evidence="3" id="KW-0808">Transferase</keyword>
<dbReference type="GO" id="GO:0008360">
    <property type="term" value="P:regulation of cell shape"/>
    <property type="evidence" value="ECO:0007669"/>
    <property type="project" value="UniProtKB-UniRule"/>
</dbReference>
<dbReference type="GO" id="GO:0009252">
    <property type="term" value="P:peptidoglycan biosynthetic process"/>
    <property type="evidence" value="ECO:0007669"/>
    <property type="project" value="UniProtKB-UniPathway"/>
</dbReference>
<organism evidence="9 10">
    <name type="scientific">Sagittula stellata (strain ATCC 700073 / DSM 11524 / E-37)</name>
    <dbReference type="NCBI Taxonomy" id="388399"/>
    <lineage>
        <taxon>Bacteria</taxon>
        <taxon>Pseudomonadati</taxon>
        <taxon>Pseudomonadota</taxon>
        <taxon>Alphaproteobacteria</taxon>
        <taxon>Rhodobacterales</taxon>
        <taxon>Roseobacteraceae</taxon>
        <taxon>Sagittula</taxon>
    </lineage>
</organism>
<dbReference type="Pfam" id="PF03734">
    <property type="entry name" value="YkuD"/>
    <property type="match status" value="1"/>
</dbReference>
<dbReference type="OrthoDB" id="9804204at2"/>
<dbReference type="eggNOG" id="COG3786">
    <property type="taxonomic scope" value="Bacteria"/>
</dbReference>
<evidence type="ECO:0000256" key="3">
    <source>
        <dbReference type="ARBA" id="ARBA00022679"/>
    </source>
</evidence>
<feature type="domain" description="L,D-TPase catalytic" evidence="8">
    <location>
        <begin position="1"/>
        <end position="167"/>
    </location>
</feature>
<comment type="similarity">
    <text evidence="2">Belongs to the YkuD family.</text>
</comment>
<dbReference type="UniPathway" id="UPA00219"/>
<accession>A3K3R2</accession>
<evidence type="ECO:0000313" key="10">
    <source>
        <dbReference type="Proteomes" id="UP000005713"/>
    </source>
</evidence>
<keyword evidence="6 7" id="KW-0961">Cell wall biogenesis/degradation</keyword>
<dbReference type="AlphaFoldDB" id="A3K3R2"/>
<keyword evidence="5 7" id="KW-0573">Peptidoglycan synthesis</keyword>
<protein>
    <recommendedName>
        <fullName evidence="8">L,D-TPase catalytic domain-containing protein</fullName>
    </recommendedName>
</protein>
<keyword evidence="4 7" id="KW-0133">Cell shape</keyword>
<dbReference type="RefSeq" id="WP_005859050.1">
    <property type="nucleotide sequence ID" value="NZ_AAYA01000006.1"/>
</dbReference>
<dbReference type="PROSITE" id="PS52029">
    <property type="entry name" value="LD_TPASE"/>
    <property type="match status" value="1"/>
</dbReference>
<gene>
    <name evidence="9" type="ORF">SSE37_11549</name>
</gene>
<evidence type="ECO:0000256" key="7">
    <source>
        <dbReference type="PROSITE-ProRule" id="PRU01373"/>
    </source>
</evidence>
<evidence type="ECO:0000256" key="1">
    <source>
        <dbReference type="ARBA" id="ARBA00004752"/>
    </source>
</evidence>
<evidence type="ECO:0000259" key="8">
    <source>
        <dbReference type="PROSITE" id="PS52029"/>
    </source>
</evidence>
<dbReference type="PANTHER" id="PTHR38589">
    <property type="entry name" value="BLR0621 PROTEIN"/>
    <property type="match status" value="1"/>
</dbReference>
<feature type="active site" description="Nucleophile" evidence="7">
    <location>
        <position position="143"/>
    </location>
</feature>
<evidence type="ECO:0000256" key="4">
    <source>
        <dbReference type="ARBA" id="ARBA00022960"/>
    </source>
</evidence>